<evidence type="ECO:0000313" key="2">
    <source>
        <dbReference type="Proteomes" id="UP000680866"/>
    </source>
</evidence>
<dbReference type="RefSeq" id="WP_212824323.1">
    <property type="nucleotide sequence ID" value="NZ_AP023359.1"/>
</dbReference>
<organism evidence="1 2">
    <name type="scientific">Polymorphospora rubra</name>
    <dbReference type="NCBI Taxonomy" id="338584"/>
    <lineage>
        <taxon>Bacteria</taxon>
        <taxon>Bacillati</taxon>
        <taxon>Actinomycetota</taxon>
        <taxon>Actinomycetes</taxon>
        <taxon>Micromonosporales</taxon>
        <taxon>Micromonosporaceae</taxon>
        <taxon>Polymorphospora</taxon>
    </lineage>
</organism>
<keyword evidence="2" id="KW-1185">Reference proteome</keyword>
<evidence type="ECO:0000313" key="1">
    <source>
        <dbReference type="EMBL" id="BCJ65087.1"/>
    </source>
</evidence>
<dbReference type="Proteomes" id="UP000680866">
    <property type="component" value="Chromosome"/>
</dbReference>
<proteinExistence type="predicted"/>
<gene>
    <name evidence="1" type="ORF">Prubr_21080</name>
</gene>
<name>A0A810MV85_9ACTN</name>
<dbReference type="AlphaFoldDB" id="A0A810MV85"/>
<accession>A0A810MV85</accession>
<protein>
    <submittedName>
        <fullName evidence="1">Uncharacterized protein</fullName>
    </submittedName>
</protein>
<dbReference type="EMBL" id="AP023359">
    <property type="protein sequence ID" value="BCJ65087.1"/>
    <property type="molecule type" value="Genomic_DNA"/>
</dbReference>
<dbReference type="KEGG" id="pry:Prubr_21080"/>
<sequence>MTSTTEGPAMTETRTLQWGVRLTLPSTKTAIEIADGPLDAENQARRLSRLQPGTVEVVYREVVAGPWFHEDNGDEYAVKFDWPDRRIEIKPASGRLHAERCVEEHAQRSGKYHSSMAAVVSRAVFYGEWLPSSWRADW</sequence>
<reference evidence="1" key="1">
    <citation type="submission" date="2020-08" db="EMBL/GenBank/DDBJ databases">
        <title>Whole genome shotgun sequence of Polymorphospora rubra NBRC 101157.</title>
        <authorList>
            <person name="Komaki H."/>
            <person name="Tamura T."/>
        </authorList>
    </citation>
    <scope>NUCLEOTIDE SEQUENCE</scope>
    <source>
        <strain evidence="1">NBRC 101157</strain>
    </source>
</reference>